<keyword evidence="1" id="KW-0804">Transcription</keyword>
<keyword evidence="1" id="KW-0378">Hydrolase</keyword>
<keyword evidence="1" id="KW-0067">ATP-binding</keyword>
<evidence type="ECO:0000256" key="1">
    <source>
        <dbReference type="RuleBase" id="RU363048"/>
    </source>
</evidence>
<evidence type="ECO:0000259" key="2">
    <source>
        <dbReference type="Pfam" id="PF06068"/>
    </source>
</evidence>
<dbReference type="AlphaFoldDB" id="A0A6G3MEN6"/>
<reference evidence="3" key="1">
    <citation type="submission" date="2018-11" db="EMBL/GenBank/DDBJ databases">
        <title>Henneguya salminicola genome and transcriptome.</title>
        <authorList>
            <person name="Yahalomi D."/>
            <person name="Atkinson S.D."/>
            <person name="Neuhof M."/>
            <person name="Chang E.S."/>
            <person name="Philippe H."/>
            <person name="Cartwright P."/>
            <person name="Bartholomew J.L."/>
            <person name="Huchon D."/>
        </authorList>
    </citation>
    <scope>NUCLEOTIDE SEQUENCE</scope>
    <source>
        <strain evidence="3">Hz1</strain>
        <tissue evidence="3">Whole</tissue>
    </source>
</reference>
<keyword evidence="1" id="KW-0539">Nucleus</keyword>
<keyword evidence="1" id="KW-0347">Helicase</keyword>
<dbReference type="FunFam" id="3.40.50.300:FF:002221">
    <property type="entry name" value="RuvB-like 2"/>
    <property type="match status" value="1"/>
</dbReference>
<dbReference type="GO" id="GO:0003678">
    <property type="term" value="F:DNA helicase activity"/>
    <property type="evidence" value="ECO:0007669"/>
    <property type="project" value="UniProtKB-EC"/>
</dbReference>
<evidence type="ECO:0000313" key="3">
    <source>
        <dbReference type="EMBL" id="NDJ92492.1"/>
    </source>
</evidence>
<dbReference type="InterPro" id="IPR027238">
    <property type="entry name" value="RuvB-like"/>
</dbReference>
<dbReference type="SUPFAM" id="SSF52540">
    <property type="entry name" value="P-loop containing nucleoside triphosphate hydrolases"/>
    <property type="match status" value="1"/>
</dbReference>
<comment type="catalytic activity">
    <reaction evidence="1">
        <text>ATP + H2O = ADP + phosphate + H(+)</text>
        <dbReference type="Rhea" id="RHEA:13065"/>
        <dbReference type="ChEBI" id="CHEBI:15377"/>
        <dbReference type="ChEBI" id="CHEBI:15378"/>
        <dbReference type="ChEBI" id="CHEBI:30616"/>
        <dbReference type="ChEBI" id="CHEBI:43474"/>
        <dbReference type="ChEBI" id="CHEBI:456216"/>
        <dbReference type="EC" id="3.6.4.12"/>
    </reaction>
</comment>
<dbReference type="PANTHER" id="PTHR11093">
    <property type="entry name" value="RUVB-RELATED REPTIN AND PONTIN"/>
    <property type="match status" value="1"/>
</dbReference>
<dbReference type="Gene3D" id="3.40.50.300">
    <property type="entry name" value="P-loop containing nucleotide triphosphate hydrolases"/>
    <property type="match status" value="1"/>
</dbReference>
<dbReference type="InterPro" id="IPR010339">
    <property type="entry name" value="TIP49_P-loop"/>
</dbReference>
<proteinExistence type="inferred from homology"/>
<dbReference type="EC" id="3.6.4.12" evidence="1"/>
<name>A0A6G3MEN6_HENSL</name>
<keyword evidence="1" id="KW-0547">Nucleotide-binding</keyword>
<comment type="similarity">
    <text evidence="1">Belongs to the RuvB family.</text>
</comment>
<dbReference type="SUPFAM" id="SSF50249">
    <property type="entry name" value="Nucleic acid-binding proteins"/>
    <property type="match status" value="1"/>
</dbReference>
<sequence>MQGSFIPDRPIHETNIDKIHEAIDLTKLERIGAHSHISGLGLDDNLHPLDVSDGMVGQFKARKAAGIIVKMVNKGKIGGRAIMIAGKPGTGKTAIAIGISQELGPETPFTAMSGSEFFSLDISKTEALTQALRKSIGVRIKEETEVIEGEVVEIQIDRPKGSAAARMGRIILKTTDMETVYDLGARIIDSLEKEKIQAGDVINIDKGSGRITKLGLSYNRITDYDARGPRVIF</sequence>
<dbReference type="GO" id="GO:0016787">
    <property type="term" value="F:hydrolase activity"/>
    <property type="evidence" value="ECO:0007669"/>
    <property type="project" value="UniProtKB-KW"/>
</dbReference>
<dbReference type="InterPro" id="IPR012340">
    <property type="entry name" value="NA-bd_OB-fold"/>
</dbReference>
<dbReference type="InterPro" id="IPR027417">
    <property type="entry name" value="P-loop_NTPase"/>
</dbReference>
<protein>
    <recommendedName>
        <fullName evidence="1">RuvB-like helicase</fullName>
        <ecNumber evidence="1">3.6.4.12</ecNumber>
    </recommendedName>
</protein>
<keyword evidence="1" id="KW-0805">Transcription regulation</keyword>
<accession>A0A6G3MEN6</accession>
<dbReference type="Pfam" id="PF06068">
    <property type="entry name" value="TIP49"/>
    <property type="match status" value="1"/>
</dbReference>
<organism evidence="3">
    <name type="scientific">Henneguya salminicola</name>
    <name type="common">Myxosporean</name>
    <dbReference type="NCBI Taxonomy" id="69463"/>
    <lineage>
        <taxon>Eukaryota</taxon>
        <taxon>Metazoa</taxon>
        <taxon>Cnidaria</taxon>
        <taxon>Myxozoa</taxon>
        <taxon>Myxosporea</taxon>
        <taxon>Bivalvulida</taxon>
        <taxon>Platysporina</taxon>
        <taxon>Myxobolidae</taxon>
        <taxon>Henneguya</taxon>
    </lineage>
</organism>
<dbReference type="EMBL" id="GHBP01000855">
    <property type="protein sequence ID" value="NDJ92492.1"/>
    <property type="molecule type" value="Transcribed_RNA"/>
</dbReference>
<dbReference type="GO" id="GO:0005524">
    <property type="term" value="F:ATP binding"/>
    <property type="evidence" value="ECO:0007669"/>
    <property type="project" value="UniProtKB-KW"/>
</dbReference>
<feature type="domain" description="TIP49 P-loop" evidence="2">
    <location>
        <begin position="30"/>
        <end position="227"/>
    </location>
</feature>